<dbReference type="Gene3D" id="3.40.50.620">
    <property type="entry name" value="HUPs"/>
    <property type="match status" value="1"/>
</dbReference>
<keyword evidence="1 4" id="KW-0285">Flavoprotein</keyword>
<comment type="cofactor">
    <cofactor evidence="4">
        <name>FAD</name>
        <dbReference type="ChEBI" id="CHEBI:57692"/>
    </cofactor>
    <text evidence="4">Binds 1 FAD per subunit.</text>
</comment>
<evidence type="ECO:0000313" key="9">
    <source>
        <dbReference type="Proteomes" id="UP000189370"/>
    </source>
</evidence>
<comment type="caution">
    <text evidence="8">The sequence shown here is derived from an EMBL/GenBank/DDBJ whole genome shotgun (WGS) entry which is preliminary data.</text>
</comment>
<dbReference type="InterPro" id="IPR005101">
    <property type="entry name" value="Cryptochr/Photolyase_FAD-bd"/>
</dbReference>
<evidence type="ECO:0000256" key="4">
    <source>
        <dbReference type="PIRSR" id="PIRSR602081-1"/>
    </source>
</evidence>
<feature type="binding site" evidence="4">
    <location>
        <position position="260"/>
    </location>
    <ligand>
        <name>FAD</name>
        <dbReference type="ChEBI" id="CHEBI:57692"/>
    </ligand>
</feature>
<proteinExistence type="inferred from homology"/>
<name>A0A1S8AT76_9EURY</name>
<dbReference type="AlphaFoldDB" id="A0A1S8AT76"/>
<dbReference type="SUPFAM" id="SSF52425">
    <property type="entry name" value="Cryptochrome/photolyase, N-terminal domain"/>
    <property type="match status" value="1"/>
</dbReference>
<feature type="domain" description="Photolyase/cryptochrome alpha/beta" evidence="7">
    <location>
        <begin position="1"/>
        <end position="125"/>
    </location>
</feature>
<dbReference type="PROSITE" id="PS51645">
    <property type="entry name" value="PHR_CRY_ALPHA_BETA"/>
    <property type="match status" value="1"/>
</dbReference>
<dbReference type="InterPro" id="IPR018394">
    <property type="entry name" value="DNA_photolyase_1_CS_C"/>
</dbReference>
<dbReference type="SUPFAM" id="SSF48173">
    <property type="entry name" value="Cryptochrome/photolyase FAD-binding domain"/>
    <property type="match status" value="1"/>
</dbReference>
<feature type="site" description="Electron transfer via tryptophanyl radical" evidence="5">
    <location>
        <position position="370"/>
    </location>
</feature>
<dbReference type="InterPro" id="IPR006050">
    <property type="entry name" value="DNA_photolyase_N"/>
</dbReference>
<sequence>MLLYWHRRDRRTADDRGLAAAVAAAEGPVLPVYVFDPAVTDGLGTRKRAFVDRTVRTLRERYRDLESDLLVRSGPAPDVLAELCSEYDVDRVVTTECYEPVRRDRTTAVDAALAVPLETHVDAVLVDPRTLAPSYPTHSQFHADWRERPKPATVPEPDPDALADVTADEPVPIADSDIDLPAAGTEAARERLASFRDAGLRSYADTRDDLAAAVERPLEAVSRLSPYLAAGAIGIREVWKTVTDVRDAVDGDERRSVDKYAFELSWRELYYLLLAHAPELATEDYKQFPNEIAWRTDEAAFRAWKRGETGYPLVDAGMRQLEREGYIHNRPRQVVASFLTKHLLLDWRRGAAHFRDRLVDHDPAVNSGNWQWIASTGTDSVDVRIFDPVAQAAKYDDTGAFVREYVPELADVPAGAIVEWPTLPADRRSELAPDYPAPIVDRTDAYERAQRVFERALGKRDDGYSGH</sequence>
<evidence type="ECO:0000256" key="5">
    <source>
        <dbReference type="PIRSR" id="PIRSR602081-2"/>
    </source>
</evidence>
<feature type="site" description="Electron transfer via tryptophanyl radical" evidence="5">
    <location>
        <position position="294"/>
    </location>
</feature>
<dbReference type="Pfam" id="PF00875">
    <property type="entry name" value="DNA_photolyase"/>
    <property type="match status" value="1"/>
</dbReference>
<dbReference type="GO" id="GO:0006139">
    <property type="term" value="P:nucleobase-containing compound metabolic process"/>
    <property type="evidence" value="ECO:0007669"/>
    <property type="project" value="UniProtKB-ARBA"/>
</dbReference>
<dbReference type="PANTHER" id="PTHR11455">
    <property type="entry name" value="CRYPTOCHROME"/>
    <property type="match status" value="1"/>
</dbReference>
<dbReference type="GO" id="GO:0006950">
    <property type="term" value="P:response to stress"/>
    <property type="evidence" value="ECO:0007669"/>
    <property type="project" value="UniProtKB-ARBA"/>
</dbReference>
<dbReference type="Gene3D" id="1.25.40.80">
    <property type="match status" value="1"/>
</dbReference>
<evidence type="ECO:0000256" key="1">
    <source>
        <dbReference type="ARBA" id="ARBA00022630"/>
    </source>
</evidence>
<dbReference type="Pfam" id="PF03441">
    <property type="entry name" value="FAD_binding_7"/>
    <property type="match status" value="1"/>
</dbReference>
<gene>
    <name evidence="8" type="ORF">A6E15_01560</name>
</gene>
<evidence type="ECO:0000256" key="2">
    <source>
        <dbReference type="ARBA" id="ARBA00022827"/>
    </source>
</evidence>
<keyword evidence="9" id="KW-1185">Reference proteome</keyword>
<feature type="binding site" evidence="4">
    <location>
        <begin position="263"/>
        <end position="270"/>
    </location>
    <ligand>
        <name>FAD</name>
        <dbReference type="ChEBI" id="CHEBI:57692"/>
    </ligand>
</feature>
<keyword evidence="2 4" id="KW-0274">FAD</keyword>
<dbReference type="Proteomes" id="UP000189370">
    <property type="component" value="Unassembled WGS sequence"/>
</dbReference>
<dbReference type="InterPro" id="IPR002081">
    <property type="entry name" value="Cryptochrome/DNA_photolyase_1"/>
</dbReference>
<protein>
    <submittedName>
        <fullName evidence="8">FAD-binding protein</fullName>
    </submittedName>
</protein>
<dbReference type="STRING" id="301967.A6E15_01560"/>
<comment type="similarity">
    <text evidence="6">Belongs to the DNA photolyase family.</text>
</comment>
<dbReference type="GO" id="GO:0071949">
    <property type="term" value="F:FAD binding"/>
    <property type="evidence" value="ECO:0007669"/>
    <property type="project" value="TreeGrafter"/>
</dbReference>
<evidence type="ECO:0000256" key="3">
    <source>
        <dbReference type="ARBA" id="ARBA00022991"/>
    </source>
</evidence>
<dbReference type="GO" id="GO:0003677">
    <property type="term" value="F:DNA binding"/>
    <property type="evidence" value="ECO:0007669"/>
    <property type="project" value="TreeGrafter"/>
</dbReference>
<dbReference type="InterPro" id="IPR014729">
    <property type="entry name" value="Rossmann-like_a/b/a_fold"/>
</dbReference>
<organism evidence="8 9">
    <name type="scientific">Natrinema saccharevitans</name>
    <dbReference type="NCBI Taxonomy" id="301967"/>
    <lineage>
        <taxon>Archaea</taxon>
        <taxon>Methanobacteriati</taxon>
        <taxon>Methanobacteriota</taxon>
        <taxon>Stenosarchaea group</taxon>
        <taxon>Halobacteria</taxon>
        <taxon>Halobacteriales</taxon>
        <taxon>Natrialbaceae</taxon>
        <taxon>Natrinema</taxon>
    </lineage>
</organism>
<evidence type="ECO:0000259" key="7">
    <source>
        <dbReference type="PROSITE" id="PS51645"/>
    </source>
</evidence>
<dbReference type="RefSeq" id="WP_076143097.1">
    <property type="nucleotide sequence ID" value="NZ_LWLN01000001.1"/>
</dbReference>
<keyword evidence="3 6" id="KW-0157">Chromophore</keyword>
<dbReference type="EMBL" id="LWLN01000001">
    <property type="protein sequence ID" value="OLZ39751.1"/>
    <property type="molecule type" value="Genomic_DNA"/>
</dbReference>
<evidence type="ECO:0000256" key="6">
    <source>
        <dbReference type="RuleBase" id="RU004182"/>
    </source>
</evidence>
<dbReference type="InterPro" id="IPR036155">
    <property type="entry name" value="Crypto/Photolyase_N_sf"/>
</dbReference>
<reference evidence="9" key="1">
    <citation type="submission" date="2016-04" db="EMBL/GenBank/DDBJ databases">
        <authorList>
            <person name="Chen S.-C."/>
            <person name="Lai M.-C."/>
        </authorList>
    </citation>
    <scope>NUCLEOTIDE SEQUENCE [LARGE SCALE GENOMIC DNA]</scope>
    <source>
        <strain evidence="9">AB14</strain>
    </source>
</reference>
<dbReference type="PANTHER" id="PTHR11455:SF9">
    <property type="entry name" value="CRYPTOCHROME CIRCADIAN CLOCK 5 ISOFORM X1"/>
    <property type="match status" value="1"/>
</dbReference>
<feature type="binding site" evidence="4">
    <location>
        <position position="203"/>
    </location>
    <ligand>
        <name>FAD</name>
        <dbReference type="ChEBI" id="CHEBI:57692"/>
    </ligand>
</feature>
<dbReference type="PRINTS" id="PR00147">
    <property type="entry name" value="DNAPHOTLYASE"/>
</dbReference>
<feature type="site" description="Electron transfer via tryptophanyl radical" evidence="5">
    <location>
        <position position="347"/>
    </location>
</feature>
<dbReference type="OrthoDB" id="11721at2157"/>
<dbReference type="InterPro" id="IPR036134">
    <property type="entry name" value="Crypto/Photolyase_FAD-like_sf"/>
</dbReference>
<dbReference type="GO" id="GO:0003904">
    <property type="term" value="F:deoxyribodipyrimidine photo-lyase activity"/>
    <property type="evidence" value="ECO:0007669"/>
    <property type="project" value="TreeGrafter"/>
</dbReference>
<accession>A0A1S8AT76</accession>
<dbReference type="PROSITE" id="PS00394">
    <property type="entry name" value="DNA_PHOTOLYASES_1_1"/>
    <property type="match status" value="1"/>
</dbReference>
<feature type="binding site" evidence="4">
    <location>
        <begin position="360"/>
        <end position="362"/>
    </location>
    <ligand>
        <name>FAD</name>
        <dbReference type="ChEBI" id="CHEBI:57692"/>
    </ligand>
</feature>
<dbReference type="Gene3D" id="1.10.579.10">
    <property type="entry name" value="DNA Cyclobutane Dipyrimidine Photolyase, subunit A, domain 3"/>
    <property type="match status" value="1"/>
</dbReference>
<evidence type="ECO:0000313" key="8">
    <source>
        <dbReference type="EMBL" id="OLZ39751.1"/>
    </source>
</evidence>